<sequence>MNNSVDSLWHYYQQTEFLFTQILSTQLSFAIITAYNPKGEVLSAPQNGLLDRKLQHEINRLGLPYRSMVGASQDRSHMEKSWAIATDKASAIKLGCLFNQNAIYYVEADNLQLVPCLMAQEETLLGAFSPRVNRVLELPDIE</sequence>
<reference evidence="1" key="1">
    <citation type="submission" date="2021-05" db="EMBL/GenBank/DDBJ databases">
        <title>Molecular characterization for Shewanella algae harboring chromosomal blaOXA-55-like strains isolated from clinical and environment sample.</title>
        <authorList>
            <person name="Ohama Y."/>
            <person name="Aoki K."/>
            <person name="Harada S."/>
            <person name="Moriya K."/>
            <person name="Ishii Y."/>
            <person name="Tateda K."/>
        </authorList>
    </citation>
    <scope>NUCLEOTIDE SEQUENCE</scope>
    <source>
        <strain evidence="1">JCM 11563</strain>
    </source>
</reference>
<gene>
    <name evidence="1" type="ORF">TUM4438_12160</name>
</gene>
<evidence type="ECO:0008006" key="3">
    <source>
        <dbReference type="Google" id="ProtNLM"/>
    </source>
</evidence>
<evidence type="ECO:0000313" key="2">
    <source>
        <dbReference type="Proteomes" id="UP000887104"/>
    </source>
</evidence>
<accession>A0ABQ4P784</accession>
<protein>
    <recommendedName>
        <fullName evidence="3">DUF3293 domain-containing protein</fullName>
    </recommendedName>
</protein>
<dbReference type="InterPro" id="IPR021710">
    <property type="entry name" value="DUF3293"/>
</dbReference>
<dbReference type="Pfam" id="PF11697">
    <property type="entry name" value="DUF3293"/>
    <property type="match status" value="1"/>
</dbReference>
<keyword evidence="2" id="KW-1185">Reference proteome</keyword>
<organism evidence="1 2">
    <name type="scientific">Shewanella sairae</name>
    <dbReference type="NCBI Taxonomy" id="190310"/>
    <lineage>
        <taxon>Bacteria</taxon>
        <taxon>Pseudomonadati</taxon>
        <taxon>Pseudomonadota</taxon>
        <taxon>Gammaproteobacteria</taxon>
        <taxon>Alteromonadales</taxon>
        <taxon>Shewanellaceae</taxon>
        <taxon>Shewanella</taxon>
    </lineage>
</organism>
<dbReference type="RefSeq" id="WP_220780288.1">
    <property type="nucleotide sequence ID" value="NZ_BPEY01000015.1"/>
</dbReference>
<proteinExistence type="predicted"/>
<dbReference type="Proteomes" id="UP000887104">
    <property type="component" value="Unassembled WGS sequence"/>
</dbReference>
<dbReference type="EMBL" id="BPEY01000015">
    <property type="protein sequence ID" value="GIU43386.1"/>
    <property type="molecule type" value="Genomic_DNA"/>
</dbReference>
<evidence type="ECO:0000313" key="1">
    <source>
        <dbReference type="EMBL" id="GIU43386.1"/>
    </source>
</evidence>
<name>A0ABQ4P784_9GAMM</name>
<comment type="caution">
    <text evidence="1">The sequence shown here is derived from an EMBL/GenBank/DDBJ whole genome shotgun (WGS) entry which is preliminary data.</text>
</comment>